<feature type="transmembrane region" description="Helical" evidence="9">
    <location>
        <begin position="58"/>
        <end position="79"/>
    </location>
</feature>
<dbReference type="InterPro" id="IPR000390">
    <property type="entry name" value="Small_drug/metabolite_transptr"/>
</dbReference>
<evidence type="ECO:0000256" key="9">
    <source>
        <dbReference type="SAM" id="Phobius"/>
    </source>
</evidence>
<gene>
    <name evidence="10" type="ORF">SCABRO_02968</name>
</gene>
<keyword evidence="6 9" id="KW-0472">Membrane</keyword>
<keyword evidence="2" id="KW-0813">Transport</keyword>
<evidence type="ECO:0000256" key="7">
    <source>
        <dbReference type="ARBA" id="ARBA00038032"/>
    </source>
</evidence>
<evidence type="ECO:0000256" key="6">
    <source>
        <dbReference type="ARBA" id="ARBA00023136"/>
    </source>
</evidence>
<evidence type="ECO:0000256" key="4">
    <source>
        <dbReference type="ARBA" id="ARBA00022692"/>
    </source>
</evidence>
<comment type="similarity">
    <text evidence="7 8">Belongs to the drug/metabolite transporter (DMT) superfamily. Small multidrug resistance (SMR) (TC 2.A.7.1) family.</text>
</comment>
<dbReference type="InterPro" id="IPR045324">
    <property type="entry name" value="Small_multidrug_res"/>
</dbReference>
<evidence type="ECO:0000256" key="8">
    <source>
        <dbReference type="RuleBase" id="RU003942"/>
    </source>
</evidence>
<feature type="transmembrane region" description="Helical" evidence="9">
    <location>
        <begin position="85"/>
        <end position="103"/>
    </location>
</feature>
<protein>
    <submittedName>
        <fullName evidence="10">Small multidrug resistance protein</fullName>
    </submittedName>
</protein>
<comment type="caution">
    <text evidence="10">The sequence shown here is derived from an EMBL/GenBank/DDBJ whole genome shotgun (WGS) entry which is preliminary data.</text>
</comment>
<keyword evidence="5 9" id="KW-1133">Transmembrane helix</keyword>
<proteinExistence type="inferred from homology"/>
<dbReference type="Proteomes" id="UP000030652">
    <property type="component" value="Unassembled WGS sequence"/>
</dbReference>
<accession>A0A0B0EJJ6</accession>
<evidence type="ECO:0000256" key="1">
    <source>
        <dbReference type="ARBA" id="ARBA00004651"/>
    </source>
</evidence>
<dbReference type="PANTHER" id="PTHR30561:SF1">
    <property type="entry name" value="MULTIDRUG TRANSPORTER EMRE"/>
    <property type="match status" value="1"/>
</dbReference>
<evidence type="ECO:0000313" key="11">
    <source>
        <dbReference type="Proteomes" id="UP000030652"/>
    </source>
</evidence>
<dbReference type="AlphaFoldDB" id="A0A0B0EJJ6"/>
<dbReference type="GO" id="GO:0005886">
    <property type="term" value="C:plasma membrane"/>
    <property type="evidence" value="ECO:0007669"/>
    <property type="project" value="UniProtKB-SubCell"/>
</dbReference>
<evidence type="ECO:0000313" key="10">
    <source>
        <dbReference type="EMBL" id="KHE91288.1"/>
    </source>
</evidence>
<dbReference type="FunFam" id="1.10.3730.20:FF:000001">
    <property type="entry name" value="Quaternary ammonium compound resistance transporter SugE"/>
    <property type="match status" value="1"/>
</dbReference>
<feature type="transmembrane region" description="Helical" evidence="9">
    <location>
        <begin position="30"/>
        <end position="51"/>
    </location>
</feature>
<dbReference type="PANTHER" id="PTHR30561">
    <property type="entry name" value="SMR FAMILY PROTON-DEPENDENT DRUG EFFLUX TRANSPORTER SUGE"/>
    <property type="match status" value="1"/>
</dbReference>
<evidence type="ECO:0000256" key="3">
    <source>
        <dbReference type="ARBA" id="ARBA00022475"/>
    </source>
</evidence>
<comment type="subcellular location">
    <subcellularLocation>
        <location evidence="1 8">Cell membrane</location>
        <topology evidence="1 8">Multi-pass membrane protein</topology>
    </subcellularLocation>
</comment>
<dbReference type="eggNOG" id="COG2076">
    <property type="taxonomic scope" value="Bacteria"/>
</dbReference>
<reference evidence="10 11" key="1">
    <citation type="submission" date="2014-10" db="EMBL/GenBank/DDBJ databases">
        <title>Draft genome of anammox bacterium scalindua brodae, obtained using differential coverage binning of sequence data from two enrichment reactors.</title>
        <authorList>
            <person name="Speth D.R."/>
            <person name="Russ L."/>
            <person name="Kartal B."/>
            <person name="Op den Camp H.J."/>
            <person name="Dutilh B.E."/>
            <person name="Jetten M.S."/>
        </authorList>
    </citation>
    <scope>NUCLEOTIDE SEQUENCE [LARGE SCALE GENOMIC DNA]</scope>
    <source>
        <strain evidence="10">RU1</strain>
    </source>
</reference>
<dbReference type="Gene3D" id="1.10.3730.20">
    <property type="match status" value="1"/>
</dbReference>
<dbReference type="Pfam" id="PF00893">
    <property type="entry name" value="Multi_Drug_Res"/>
    <property type="match status" value="1"/>
</dbReference>
<evidence type="ECO:0000256" key="2">
    <source>
        <dbReference type="ARBA" id="ARBA00022448"/>
    </source>
</evidence>
<keyword evidence="3" id="KW-1003">Cell membrane</keyword>
<dbReference type="GO" id="GO:1990961">
    <property type="term" value="P:xenobiotic detoxification by transmembrane export across the plasma membrane"/>
    <property type="evidence" value="ECO:0007669"/>
    <property type="project" value="UniProtKB-ARBA"/>
</dbReference>
<sequence>MQSWLYLAAAIVLEIAGTTSMKLSEGLTKSVPSILIFVFYGFSFLMFTMALKRIDLSVAYAIWAGTGTALIALIGIAHFKEPLTLIKIVSIGLIIIGVAGLNISDIKN</sequence>
<dbReference type="SUPFAM" id="SSF103481">
    <property type="entry name" value="Multidrug resistance efflux transporter EmrE"/>
    <property type="match status" value="1"/>
</dbReference>
<dbReference type="GO" id="GO:0022857">
    <property type="term" value="F:transmembrane transporter activity"/>
    <property type="evidence" value="ECO:0007669"/>
    <property type="project" value="InterPro"/>
</dbReference>
<keyword evidence="4 8" id="KW-0812">Transmembrane</keyword>
<dbReference type="InterPro" id="IPR037185">
    <property type="entry name" value="EmrE-like"/>
</dbReference>
<organism evidence="10 11">
    <name type="scientific">Candidatus Scalindua brodae</name>
    <dbReference type="NCBI Taxonomy" id="237368"/>
    <lineage>
        <taxon>Bacteria</taxon>
        <taxon>Pseudomonadati</taxon>
        <taxon>Planctomycetota</taxon>
        <taxon>Candidatus Brocadiia</taxon>
        <taxon>Candidatus Brocadiales</taxon>
        <taxon>Candidatus Scalinduaceae</taxon>
        <taxon>Candidatus Scalindua</taxon>
    </lineage>
</organism>
<dbReference type="EMBL" id="JRYO01000213">
    <property type="protein sequence ID" value="KHE91288.1"/>
    <property type="molecule type" value="Genomic_DNA"/>
</dbReference>
<name>A0A0B0EJJ6_9BACT</name>
<evidence type="ECO:0000256" key="5">
    <source>
        <dbReference type="ARBA" id="ARBA00022989"/>
    </source>
</evidence>